<reference evidence="2" key="3">
    <citation type="submission" date="2015-04" db="UniProtKB">
        <authorList>
            <consortium name="EnsemblPlants"/>
        </authorList>
    </citation>
    <scope>IDENTIFICATION</scope>
    <source>
        <strain evidence="2">cv. Jemalong A17</strain>
    </source>
</reference>
<keyword evidence="3" id="KW-1185">Reference proteome</keyword>
<dbReference type="AlphaFoldDB" id="A0A072VZU8"/>
<evidence type="ECO:0000313" key="1">
    <source>
        <dbReference type="EMBL" id="KEH43585.1"/>
    </source>
</evidence>
<dbReference type="EnsemblPlants" id="KEH43585">
    <property type="protein sequence ID" value="KEH43585"/>
    <property type="gene ID" value="MTR_1g096920"/>
</dbReference>
<organism evidence="1 3">
    <name type="scientific">Medicago truncatula</name>
    <name type="common">Barrel medic</name>
    <name type="synonym">Medicago tribuloides</name>
    <dbReference type="NCBI Taxonomy" id="3880"/>
    <lineage>
        <taxon>Eukaryota</taxon>
        <taxon>Viridiplantae</taxon>
        <taxon>Streptophyta</taxon>
        <taxon>Embryophyta</taxon>
        <taxon>Tracheophyta</taxon>
        <taxon>Spermatophyta</taxon>
        <taxon>Magnoliopsida</taxon>
        <taxon>eudicotyledons</taxon>
        <taxon>Gunneridae</taxon>
        <taxon>Pentapetalae</taxon>
        <taxon>rosids</taxon>
        <taxon>fabids</taxon>
        <taxon>Fabales</taxon>
        <taxon>Fabaceae</taxon>
        <taxon>Papilionoideae</taxon>
        <taxon>50 kb inversion clade</taxon>
        <taxon>NPAAA clade</taxon>
        <taxon>Hologalegina</taxon>
        <taxon>IRL clade</taxon>
        <taxon>Trifolieae</taxon>
        <taxon>Medicago</taxon>
    </lineage>
</organism>
<reference evidence="1 3" key="2">
    <citation type="journal article" date="2014" name="BMC Genomics">
        <title>An improved genome release (version Mt4.0) for the model legume Medicago truncatula.</title>
        <authorList>
            <person name="Tang H."/>
            <person name="Krishnakumar V."/>
            <person name="Bidwell S."/>
            <person name="Rosen B."/>
            <person name="Chan A."/>
            <person name="Zhou S."/>
            <person name="Gentzbittel L."/>
            <person name="Childs K.L."/>
            <person name="Yandell M."/>
            <person name="Gundlach H."/>
            <person name="Mayer K.F."/>
            <person name="Schwartz D.C."/>
            <person name="Town C.D."/>
        </authorList>
    </citation>
    <scope>GENOME REANNOTATION</scope>
    <source>
        <strain evidence="1">A17</strain>
        <strain evidence="2 3">cv. Jemalong A17</strain>
    </source>
</reference>
<dbReference type="EMBL" id="CM001217">
    <property type="protein sequence ID" value="KEH43585.1"/>
    <property type="molecule type" value="Genomic_DNA"/>
</dbReference>
<gene>
    <name evidence="1" type="ordered locus">MTR_1g096920</name>
</gene>
<reference evidence="1 3" key="1">
    <citation type="journal article" date="2011" name="Nature">
        <title>The Medicago genome provides insight into the evolution of rhizobial symbioses.</title>
        <authorList>
            <person name="Young N.D."/>
            <person name="Debelle F."/>
            <person name="Oldroyd G.E."/>
            <person name="Geurts R."/>
            <person name="Cannon S.B."/>
            <person name="Udvardi M.K."/>
            <person name="Benedito V.A."/>
            <person name="Mayer K.F."/>
            <person name="Gouzy J."/>
            <person name="Schoof H."/>
            <person name="Van de Peer Y."/>
            <person name="Proost S."/>
            <person name="Cook D.R."/>
            <person name="Meyers B.C."/>
            <person name="Spannagl M."/>
            <person name="Cheung F."/>
            <person name="De Mita S."/>
            <person name="Krishnakumar V."/>
            <person name="Gundlach H."/>
            <person name="Zhou S."/>
            <person name="Mudge J."/>
            <person name="Bharti A.K."/>
            <person name="Murray J.D."/>
            <person name="Naoumkina M.A."/>
            <person name="Rosen B."/>
            <person name="Silverstein K.A."/>
            <person name="Tang H."/>
            <person name="Rombauts S."/>
            <person name="Zhao P.X."/>
            <person name="Zhou P."/>
            <person name="Barbe V."/>
            <person name="Bardou P."/>
            <person name="Bechner M."/>
            <person name="Bellec A."/>
            <person name="Berger A."/>
            <person name="Berges H."/>
            <person name="Bidwell S."/>
            <person name="Bisseling T."/>
            <person name="Choisne N."/>
            <person name="Couloux A."/>
            <person name="Denny R."/>
            <person name="Deshpande S."/>
            <person name="Dai X."/>
            <person name="Doyle J.J."/>
            <person name="Dudez A.M."/>
            <person name="Farmer A.D."/>
            <person name="Fouteau S."/>
            <person name="Franken C."/>
            <person name="Gibelin C."/>
            <person name="Gish J."/>
            <person name="Goldstein S."/>
            <person name="Gonzalez A.J."/>
            <person name="Green P.J."/>
            <person name="Hallab A."/>
            <person name="Hartog M."/>
            <person name="Hua A."/>
            <person name="Humphray S.J."/>
            <person name="Jeong D.H."/>
            <person name="Jing Y."/>
            <person name="Jocker A."/>
            <person name="Kenton S.M."/>
            <person name="Kim D.J."/>
            <person name="Klee K."/>
            <person name="Lai H."/>
            <person name="Lang C."/>
            <person name="Lin S."/>
            <person name="Macmil S.L."/>
            <person name="Magdelenat G."/>
            <person name="Matthews L."/>
            <person name="McCorrison J."/>
            <person name="Monaghan E.L."/>
            <person name="Mun J.H."/>
            <person name="Najar F.Z."/>
            <person name="Nicholson C."/>
            <person name="Noirot C."/>
            <person name="O'Bleness M."/>
            <person name="Paule C.R."/>
            <person name="Poulain J."/>
            <person name="Prion F."/>
            <person name="Qin B."/>
            <person name="Qu C."/>
            <person name="Retzel E.F."/>
            <person name="Riddle C."/>
            <person name="Sallet E."/>
            <person name="Samain S."/>
            <person name="Samson N."/>
            <person name="Sanders I."/>
            <person name="Saurat O."/>
            <person name="Scarpelli C."/>
            <person name="Schiex T."/>
            <person name="Segurens B."/>
            <person name="Severin A.J."/>
            <person name="Sherrier D.J."/>
            <person name="Shi R."/>
            <person name="Sims S."/>
            <person name="Singer S.R."/>
            <person name="Sinharoy S."/>
            <person name="Sterck L."/>
            <person name="Viollet A."/>
            <person name="Wang B.B."/>
            <person name="Wang K."/>
            <person name="Wang M."/>
            <person name="Wang X."/>
            <person name="Warfsmann J."/>
            <person name="Weissenbach J."/>
            <person name="White D.D."/>
            <person name="White J.D."/>
            <person name="Wiley G.B."/>
            <person name="Wincker P."/>
            <person name="Xing Y."/>
            <person name="Yang L."/>
            <person name="Yao Z."/>
            <person name="Ying F."/>
            <person name="Zhai J."/>
            <person name="Zhou L."/>
            <person name="Zuber A."/>
            <person name="Denarie J."/>
            <person name="Dixon R.A."/>
            <person name="May G.D."/>
            <person name="Schwartz D.C."/>
            <person name="Rogers J."/>
            <person name="Quetier F."/>
            <person name="Town C.D."/>
            <person name="Roe B.A."/>
        </authorList>
    </citation>
    <scope>NUCLEOTIDE SEQUENCE [LARGE SCALE GENOMIC DNA]</scope>
    <source>
        <strain evidence="1">A17</strain>
        <strain evidence="2 3">cv. Jemalong A17</strain>
    </source>
</reference>
<sequence length="80" mass="9497">MDIFMEIKKEMHLPFSVYPYPSVFNCQSAILPNHPFFNHPQIEVLVIVSSFYPYPQETFACMKCKCKNLPVRYAFIEFKI</sequence>
<name>A0A072VZU8_MEDTR</name>
<accession>A0A072VZU8</accession>
<proteinExistence type="predicted"/>
<evidence type="ECO:0000313" key="2">
    <source>
        <dbReference type="EnsemblPlants" id="KEH43585"/>
    </source>
</evidence>
<evidence type="ECO:0000313" key="3">
    <source>
        <dbReference type="Proteomes" id="UP000002051"/>
    </source>
</evidence>
<protein>
    <submittedName>
        <fullName evidence="1 2">Uncharacterized protein</fullName>
    </submittedName>
</protein>
<dbReference type="Proteomes" id="UP000002051">
    <property type="component" value="Unassembled WGS sequence"/>
</dbReference>
<dbReference type="HOGENOM" id="CLU_2593334_0_0_1"/>